<evidence type="ECO:0000313" key="2">
    <source>
        <dbReference type="EMBL" id="KIM35072.1"/>
    </source>
</evidence>
<dbReference type="AlphaFoldDB" id="A0A0C2Y1V6"/>
<dbReference type="HOGENOM" id="CLU_073376_0_0_1"/>
<evidence type="ECO:0000259" key="1">
    <source>
        <dbReference type="Pfam" id="PF14200"/>
    </source>
</evidence>
<protein>
    <recommendedName>
        <fullName evidence="1">Ricin B lectin domain-containing protein</fullName>
    </recommendedName>
</protein>
<name>A0A0C2Y1V6_HEBCY</name>
<dbReference type="Pfam" id="PF14200">
    <property type="entry name" value="RicinB_lectin_2"/>
    <property type="match status" value="1"/>
</dbReference>
<keyword evidence="3" id="KW-1185">Reference proteome</keyword>
<evidence type="ECO:0000313" key="3">
    <source>
        <dbReference type="Proteomes" id="UP000053424"/>
    </source>
</evidence>
<dbReference type="Gene3D" id="2.80.10.50">
    <property type="match status" value="2"/>
</dbReference>
<gene>
    <name evidence="2" type="ORF">M413DRAFT_432892</name>
</gene>
<dbReference type="InterPro" id="IPR000772">
    <property type="entry name" value="Ricin_B_lectin"/>
</dbReference>
<dbReference type="Proteomes" id="UP000053424">
    <property type="component" value="Unassembled WGS sequence"/>
</dbReference>
<sequence>MPLVPNTVYTIHNDLTHTVLDFSGLTSGKVLARGWGWHGRNNQQWKLIRVGAPDSNAWKLQNQQENPGRFLSRQPNHHDRRLVGVTSDADATFVIQRIAGPSERYRILGRNNGPAITLITGAGPGEGVHNIPQTDQVLDLDADGPPIAIQAVEGNDKAPKYRAQLWSFIPVAPLPVEEGSYQIVNAQTGLVLDLTGNSVNDPVHGVVSQQGVDQRWIVEKDQNSDSYTLKNSRVADRFLAPQPGAAPENNANLSGRAVADAARFTIRKVPGTQLYKIFFDSFVTTDHSARGLALNLANAAPNAAPVFTKSLLGASRVTLSATIKSISSATKEEFSVKRRYTQSDNDLWRNPIDVGKWTNIKTSTAGMIPAVRMCKRGG</sequence>
<reference evidence="2 3" key="1">
    <citation type="submission" date="2014-04" db="EMBL/GenBank/DDBJ databases">
        <authorList>
            <consortium name="DOE Joint Genome Institute"/>
            <person name="Kuo A."/>
            <person name="Gay G."/>
            <person name="Dore J."/>
            <person name="Kohler A."/>
            <person name="Nagy L.G."/>
            <person name="Floudas D."/>
            <person name="Copeland A."/>
            <person name="Barry K.W."/>
            <person name="Cichocki N."/>
            <person name="Veneault-Fourrey C."/>
            <person name="LaButti K."/>
            <person name="Lindquist E.A."/>
            <person name="Lipzen A."/>
            <person name="Lundell T."/>
            <person name="Morin E."/>
            <person name="Murat C."/>
            <person name="Sun H."/>
            <person name="Tunlid A."/>
            <person name="Henrissat B."/>
            <person name="Grigoriev I.V."/>
            <person name="Hibbett D.S."/>
            <person name="Martin F."/>
            <person name="Nordberg H.P."/>
            <person name="Cantor M.N."/>
            <person name="Hua S.X."/>
        </authorList>
    </citation>
    <scope>NUCLEOTIDE SEQUENCE [LARGE SCALE GENOMIC DNA]</scope>
    <source>
        <strain evidence="3">h7</strain>
    </source>
</reference>
<dbReference type="InterPro" id="IPR035992">
    <property type="entry name" value="Ricin_B-like_lectins"/>
</dbReference>
<feature type="domain" description="Ricin B lectin" evidence="1">
    <location>
        <begin position="163"/>
        <end position="250"/>
    </location>
</feature>
<reference evidence="3" key="2">
    <citation type="submission" date="2015-01" db="EMBL/GenBank/DDBJ databases">
        <title>Evolutionary Origins and Diversification of the Mycorrhizal Mutualists.</title>
        <authorList>
            <consortium name="DOE Joint Genome Institute"/>
            <consortium name="Mycorrhizal Genomics Consortium"/>
            <person name="Kohler A."/>
            <person name="Kuo A."/>
            <person name="Nagy L.G."/>
            <person name="Floudas D."/>
            <person name="Copeland A."/>
            <person name="Barry K.W."/>
            <person name="Cichocki N."/>
            <person name="Veneault-Fourrey C."/>
            <person name="LaButti K."/>
            <person name="Lindquist E.A."/>
            <person name="Lipzen A."/>
            <person name="Lundell T."/>
            <person name="Morin E."/>
            <person name="Murat C."/>
            <person name="Riley R."/>
            <person name="Ohm R."/>
            <person name="Sun H."/>
            <person name="Tunlid A."/>
            <person name="Henrissat B."/>
            <person name="Grigoriev I.V."/>
            <person name="Hibbett D.S."/>
            <person name="Martin F."/>
        </authorList>
    </citation>
    <scope>NUCLEOTIDE SEQUENCE [LARGE SCALE GENOMIC DNA]</scope>
    <source>
        <strain evidence="3">h7</strain>
    </source>
</reference>
<accession>A0A0C2Y1V6</accession>
<dbReference type="EMBL" id="KN831832">
    <property type="protein sequence ID" value="KIM35072.1"/>
    <property type="molecule type" value="Genomic_DNA"/>
</dbReference>
<organism evidence="2 3">
    <name type="scientific">Hebeloma cylindrosporum</name>
    <dbReference type="NCBI Taxonomy" id="76867"/>
    <lineage>
        <taxon>Eukaryota</taxon>
        <taxon>Fungi</taxon>
        <taxon>Dikarya</taxon>
        <taxon>Basidiomycota</taxon>
        <taxon>Agaricomycotina</taxon>
        <taxon>Agaricomycetes</taxon>
        <taxon>Agaricomycetidae</taxon>
        <taxon>Agaricales</taxon>
        <taxon>Agaricineae</taxon>
        <taxon>Hymenogastraceae</taxon>
        <taxon>Hebeloma</taxon>
    </lineage>
</organism>
<dbReference type="SUPFAM" id="SSF50370">
    <property type="entry name" value="Ricin B-like lectins"/>
    <property type="match status" value="2"/>
</dbReference>
<proteinExistence type="predicted"/>
<dbReference type="OrthoDB" id="3059560at2759"/>